<dbReference type="GO" id="GO:0010181">
    <property type="term" value="F:FMN binding"/>
    <property type="evidence" value="ECO:0007669"/>
    <property type="project" value="TreeGrafter"/>
</dbReference>
<dbReference type="GO" id="GO:0009423">
    <property type="term" value="P:chorismate biosynthetic process"/>
    <property type="evidence" value="ECO:0007669"/>
    <property type="project" value="UniProtKB-UniRule"/>
</dbReference>
<dbReference type="Pfam" id="PF01264">
    <property type="entry name" value="Chorismate_synt"/>
    <property type="match status" value="1"/>
</dbReference>
<comment type="caution">
    <text evidence="12">The sequence shown here is derived from an EMBL/GenBank/DDBJ whole genome shotgun (WGS) entry which is preliminary data.</text>
</comment>
<dbReference type="eggNOG" id="COG0082">
    <property type="taxonomic scope" value="Bacteria"/>
</dbReference>
<feature type="binding site" evidence="11">
    <location>
        <position position="344"/>
    </location>
    <ligand>
        <name>FMN</name>
        <dbReference type="ChEBI" id="CHEBI:58210"/>
    </ligand>
</feature>
<dbReference type="EMBL" id="AFNU02000009">
    <property type="protein sequence ID" value="ERJ11654.1"/>
    <property type="molecule type" value="Genomic_DNA"/>
</dbReference>
<dbReference type="CDD" id="cd07304">
    <property type="entry name" value="Chorismate_synthase"/>
    <property type="match status" value="1"/>
</dbReference>
<feature type="binding site" evidence="11">
    <location>
        <begin position="318"/>
        <end position="322"/>
    </location>
    <ligand>
        <name>FMN</name>
        <dbReference type="ChEBI" id="CHEBI:58210"/>
    </ligand>
</feature>
<dbReference type="OrthoDB" id="9771806at2"/>
<comment type="similarity">
    <text evidence="2 11">Belongs to the chorismate synthase family.</text>
</comment>
<dbReference type="Proteomes" id="UP000005707">
    <property type="component" value="Unassembled WGS sequence"/>
</dbReference>
<sequence length="395" mass="43633">MFSYLTAGESHGEMLTAIIKSVPSGLKIDQTMINVELKRRQSGYGRGGRMAIEKDRVKITSGIRHGITLGGPIALLIENKDWKNWSKTMSVNEEDASFIDRVLTNPRPGHADLVGGIKYNTYDLRNILERSSARETAIRTAVGAISKQFLSEFNVEVYSHVVGIGRIKSKKWYELPEIDQTSEYFKKVEKSSLRCGDSKKETEMKYLIDTSRRNGDTVGGIIELIITGLPIGLGSFVQWDEKLDGDLAKALMSIQAVKGVEIGLGFEATELPGSKVHDEILFNKHNEEASFHRSSNHSGGLEGGMTTGEPLIIRVAMKPIPTLMKPLRTVDVVTKENKTASKERSDSCAVPACSIITEAVASITIAEAFSKKFGGDSIAEMKQNYRSYSEFVKKY</sequence>
<dbReference type="PIRSF" id="PIRSF001456">
    <property type="entry name" value="Chorismate_synth"/>
    <property type="match status" value="1"/>
</dbReference>
<gene>
    <name evidence="11" type="primary">aroC</name>
    <name evidence="12" type="ORF">HLPCO_002355</name>
</gene>
<keyword evidence="9 11" id="KW-0057">Aromatic amino acid biosynthesis</keyword>
<dbReference type="GO" id="GO:0009073">
    <property type="term" value="P:aromatic amino acid family biosynthetic process"/>
    <property type="evidence" value="ECO:0007669"/>
    <property type="project" value="UniProtKB-KW"/>
</dbReference>
<reference evidence="12 13" key="1">
    <citation type="journal article" date="2011" name="J. Bacteriol.">
        <title>Genome sequence of Haloplasma contractile, an unusual contractile bacterium from a deep-sea anoxic brine lake.</title>
        <authorList>
            <person name="Antunes A."/>
            <person name="Alam I."/>
            <person name="El Dorry H."/>
            <person name="Siam R."/>
            <person name="Robertson A."/>
            <person name="Bajic V.B."/>
            <person name="Stingl U."/>
        </authorList>
    </citation>
    <scope>NUCLEOTIDE SEQUENCE [LARGE SCALE GENOMIC DNA]</scope>
    <source>
        <strain evidence="12 13">SSD-17B</strain>
    </source>
</reference>
<evidence type="ECO:0000256" key="3">
    <source>
        <dbReference type="ARBA" id="ARBA00013036"/>
    </source>
</evidence>
<evidence type="ECO:0000256" key="11">
    <source>
        <dbReference type="HAMAP-Rule" id="MF_00300"/>
    </source>
</evidence>
<dbReference type="NCBIfam" id="TIGR00033">
    <property type="entry name" value="aroC"/>
    <property type="match status" value="1"/>
</dbReference>
<keyword evidence="8 11" id="KW-0521">NADP</keyword>
<accession>U2FK93</accession>
<dbReference type="Gene3D" id="3.60.150.10">
    <property type="entry name" value="Chorismate synthase AroC"/>
    <property type="match status" value="1"/>
</dbReference>
<dbReference type="AlphaFoldDB" id="U2FK93"/>
<feature type="binding site" evidence="11">
    <location>
        <position position="303"/>
    </location>
    <ligand>
        <name>FMN</name>
        <dbReference type="ChEBI" id="CHEBI:58210"/>
    </ligand>
</feature>
<keyword evidence="13" id="KW-1185">Reference proteome</keyword>
<dbReference type="UniPathway" id="UPA00053">
    <property type="reaction ID" value="UER00090"/>
</dbReference>
<keyword evidence="4 11" id="KW-0028">Amino-acid biosynthesis</keyword>
<dbReference type="GO" id="GO:0008652">
    <property type="term" value="P:amino acid biosynthetic process"/>
    <property type="evidence" value="ECO:0007669"/>
    <property type="project" value="UniProtKB-KW"/>
</dbReference>
<dbReference type="FunCoup" id="U2FK93">
    <property type="interactions" value="370"/>
</dbReference>
<dbReference type="PANTHER" id="PTHR21085">
    <property type="entry name" value="CHORISMATE SYNTHASE"/>
    <property type="match status" value="1"/>
</dbReference>
<evidence type="ECO:0000256" key="5">
    <source>
        <dbReference type="ARBA" id="ARBA00022630"/>
    </source>
</evidence>
<comment type="pathway">
    <text evidence="1 11">Metabolic intermediate biosynthesis; chorismate biosynthesis; chorismate from D-erythrose 4-phosphate and phosphoenolpyruvate: step 7/7.</text>
</comment>
<organism evidence="12 13">
    <name type="scientific">Haloplasma contractile SSD-17B</name>
    <dbReference type="NCBI Taxonomy" id="1033810"/>
    <lineage>
        <taxon>Bacteria</taxon>
        <taxon>Bacillati</taxon>
        <taxon>Mycoplasmatota</taxon>
        <taxon>Mollicutes</taxon>
        <taxon>Haloplasmatales</taxon>
        <taxon>Haloplasmataceae</taxon>
        <taxon>Haloplasma</taxon>
    </lineage>
</organism>
<comment type="subunit">
    <text evidence="11">Homotetramer.</text>
</comment>
<comment type="catalytic activity">
    <reaction evidence="11">
        <text>5-O-(1-carboxyvinyl)-3-phosphoshikimate = chorismate + phosphate</text>
        <dbReference type="Rhea" id="RHEA:21020"/>
        <dbReference type="ChEBI" id="CHEBI:29748"/>
        <dbReference type="ChEBI" id="CHEBI:43474"/>
        <dbReference type="ChEBI" id="CHEBI:57701"/>
        <dbReference type="EC" id="4.2.3.5"/>
    </reaction>
</comment>
<comment type="function">
    <text evidence="11">Catalyzes the anti-1,4-elimination of the C-3 phosphate and the C-6 proR hydrogen from 5-enolpyruvylshikimate-3-phosphate (EPSP) to yield chorismate, which is the branch point compound that serves as the starting substrate for the three terminal pathways of aromatic amino acid biosynthesis. This reaction introduces a second double bond into the aromatic ring system.</text>
</comment>
<keyword evidence="7 11" id="KW-0274">FAD</keyword>
<dbReference type="InterPro" id="IPR020541">
    <property type="entry name" value="Chorismate_synthase_CS"/>
</dbReference>
<dbReference type="PANTHER" id="PTHR21085:SF0">
    <property type="entry name" value="CHORISMATE SYNTHASE"/>
    <property type="match status" value="1"/>
</dbReference>
<dbReference type="HAMAP" id="MF_00300">
    <property type="entry name" value="Chorismate_synth"/>
    <property type="match status" value="1"/>
</dbReference>
<evidence type="ECO:0000256" key="2">
    <source>
        <dbReference type="ARBA" id="ARBA00008014"/>
    </source>
</evidence>
<dbReference type="SUPFAM" id="SSF103263">
    <property type="entry name" value="Chorismate synthase, AroC"/>
    <property type="match status" value="1"/>
</dbReference>
<protein>
    <recommendedName>
        <fullName evidence="3 11">Chorismate synthase</fullName>
        <shortName evidence="11">CS</shortName>
        <ecNumber evidence="3 11">4.2.3.5</ecNumber>
    </recommendedName>
    <alternativeName>
        <fullName evidence="11">5-enolpyruvylshikimate-3-phosphate phospholyase</fullName>
    </alternativeName>
</protein>
<dbReference type="InParanoid" id="U2FK93"/>
<feature type="binding site" evidence="11">
    <location>
        <position position="40"/>
    </location>
    <ligand>
        <name>NADP(+)</name>
        <dbReference type="ChEBI" id="CHEBI:58349"/>
    </ligand>
</feature>
<dbReference type="FunFam" id="3.60.150.10:FF:000002">
    <property type="entry name" value="Chorismate synthase"/>
    <property type="match status" value="1"/>
</dbReference>
<dbReference type="STRING" id="1033810.HLPCO_002355"/>
<dbReference type="PROSITE" id="PS00788">
    <property type="entry name" value="CHORISMATE_SYNTHASE_2"/>
    <property type="match status" value="1"/>
</dbReference>
<feature type="binding site" evidence="11">
    <location>
        <begin position="130"/>
        <end position="132"/>
    </location>
    <ligand>
        <name>FMN</name>
        <dbReference type="ChEBI" id="CHEBI:58210"/>
    </ligand>
</feature>
<dbReference type="RefSeq" id="WP_008825407.1">
    <property type="nucleotide sequence ID" value="NZ_AFNU02000009.1"/>
</dbReference>
<proteinExistence type="inferred from homology"/>
<feature type="binding site" evidence="11">
    <location>
        <position position="46"/>
    </location>
    <ligand>
        <name>NADP(+)</name>
        <dbReference type="ChEBI" id="CHEBI:58349"/>
    </ligand>
</feature>
<name>U2FK93_9MOLU</name>
<comment type="cofactor">
    <cofactor evidence="11">
        <name>FMNH2</name>
        <dbReference type="ChEBI" id="CHEBI:57618"/>
    </cofactor>
    <text evidence="11">Reduced FMN (FMNH(2)).</text>
</comment>
<keyword evidence="5 11" id="KW-0285">Flavoprotein</keyword>
<dbReference type="GO" id="GO:0004107">
    <property type="term" value="F:chorismate synthase activity"/>
    <property type="evidence" value="ECO:0007669"/>
    <property type="project" value="UniProtKB-UniRule"/>
</dbReference>
<evidence type="ECO:0000256" key="1">
    <source>
        <dbReference type="ARBA" id="ARBA00005044"/>
    </source>
</evidence>
<evidence type="ECO:0000313" key="12">
    <source>
        <dbReference type="EMBL" id="ERJ11654.1"/>
    </source>
</evidence>
<feature type="binding site" evidence="11">
    <location>
        <begin position="255"/>
        <end position="256"/>
    </location>
    <ligand>
        <name>FMN</name>
        <dbReference type="ChEBI" id="CHEBI:58210"/>
    </ligand>
</feature>
<evidence type="ECO:0000256" key="7">
    <source>
        <dbReference type="ARBA" id="ARBA00022827"/>
    </source>
</evidence>
<evidence type="ECO:0000256" key="9">
    <source>
        <dbReference type="ARBA" id="ARBA00023141"/>
    </source>
</evidence>
<keyword evidence="6 11" id="KW-0288">FMN</keyword>
<dbReference type="InterPro" id="IPR000453">
    <property type="entry name" value="Chorismate_synth"/>
</dbReference>
<dbReference type="EC" id="4.2.3.5" evidence="3 11"/>
<keyword evidence="10 11" id="KW-0456">Lyase</keyword>
<evidence type="ECO:0000256" key="8">
    <source>
        <dbReference type="ARBA" id="ARBA00022857"/>
    </source>
</evidence>
<evidence type="ECO:0000313" key="13">
    <source>
        <dbReference type="Proteomes" id="UP000005707"/>
    </source>
</evidence>
<dbReference type="GO" id="GO:0005829">
    <property type="term" value="C:cytosol"/>
    <property type="evidence" value="ECO:0007669"/>
    <property type="project" value="TreeGrafter"/>
</dbReference>
<evidence type="ECO:0000256" key="4">
    <source>
        <dbReference type="ARBA" id="ARBA00022605"/>
    </source>
</evidence>
<evidence type="ECO:0000256" key="10">
    <source>
        <dbReference type="ARBA" id="ARBA00023239"/>
    </source>
</evidence>
<reference evidence="12 13" key="2">
    <citation type="journal article" date="2013" name="PLoS ONE">
        <title>INDIGO - INtegrated Data Warehouse of MIcrobial GenOmes with Examples from the Red Sea Extremophiles.</title>
        <authorList>
            <person name="Alam I."/>
            <person name="Antunes A."/>
            <person name="Kamau A.A."/>
            <person name="Ba Alawi W."/>
            <person name="Kalkatawi M."/>
            <person name="Stingl U."/>
            <person name="Bajic V.B."/>
        </authorList>
    </citation>
    <scope>NUCLEOTIDE SEQUENCE [LARGE SCALE GENOMIC DNA]</scope>
    <source>
        <strain evidence="12 13">SSD-17B</strain>
    </source>
</reference>
<evidence type="ECO:0000256" key="6">
    <source>
        <dbReference type="ARBA" id="ARBA00022643"/>
    </source>
</evidence>
<dbReference type="NCBIfam" id="NF003793">
    <property type="entry name" value="PRK05382.1"/>
    <property type="match status" value="1"/>
</dbReference>
<dbReference type="InterPro" id="IPR035904">
    <property type="entry name" value="Chorismate_synth_AroC_sf"/>
</dbReference>